<evidence type="ECO:0000313" key="2">
    <source>
        <dbReference type="Proteomes" id="UP001293254"/>
    </source>
</evidence>
<proteinExistence type="predicted"/>
<comment type="caution">
    <text evidence="1">The sequence shown here is derived from an EMBL/GenBank/DDBJ whole genome shotgun (WGS) entry which is preliminary data.</text>
</comment>
<sequence length="214" mass="23255">MGALCCCFHVPDVQNNTVLDNSSSDDCLCPKCFFQNFVNKHRSVFTRGQIRAISSSNQQASALNSEMVLNDSPEVSWSHDVAEANAASSRYLQEQCNESNQRQEKVNSKSVQGDRIVVSNCEAGSQRQNCGLESSLDVLSLGVESIFANINPAPDDEDVCPTCFEGVILCLLACLFLSCMFIHYGCSSTCGSMDIASICTKSAYAISQLNPYIS</sequence>
<dbReference type="Proteomes" id="UP001293254">
    <property type="component" value="Unassembled WGS sequence"/>
</dbReference>
<gene>
    <name evidence="1" type="ORF">Salat_1949700</name>
</gene>
<reference evidence="1" key="2">
    <citation type="journal article" date="2024" name="Plant">
        <title>Genomic evolution and insights into agronomic trait innovations of Sesamum species.</title>
        <authorList>
            <person name="Miao H."/>
            <person name="Wang L."/>
            <person name="Qu L."/>
            <person name="Liu H."/>
            <person name="Sun Y."/>
            <person name="Le M."/>
            <person name="Wang Q."/>
            <person name="Wei S."/>
            <person name="Zheng Y."/>
            <person name="Lin W."/>
            <person name="Duan Y."/>
            <person name="Cao H."/>
            <person name="Xiong S."/>
            <person name="Wang X."/>
            <person name="Wei L."/>
            <person name="Li C."/>
            <person name="Ma Q."/>
            <person name="Ju M."/>
            <person name="Zhao R."/>
            <person name="Li G."/>
            <person name="Mu C."/>
            <person name="Tian Q."/>
            <person name="Mei H."/>
            <person name="Zhang T."/>
            <person name="Gao T."/>
            <person name="Zhang H."/>
        </authorList>
    </citation>
    <scope>NUCLEOTIDE SEQUENCE</scope>
    <source>
        <strain evidence="1">3651</strain>
    </source>
</reference>
<name>A0AAE1Y4T8_9LAMI</name>
<reference evidence="1" key="1">
    <citation type="submission" date="2020-06" db="EMBL/GenBank/DDBJ databases">
        <authorList>
            <person name="Li T."/>
            <person name="Hu X."/>
            <person name="Zhang T."/>
            <person name="Song X."/>
            <person name="Zhang H."/>
            <person name="Dai N."/>
            <person name="Sheng W."/>
            <person name="Hou X."/>
            <person name="Wei L."/>
        </authorList>
    </citation>
    <scope>NUCLEOTIDE SEQUENCE</scope>
    <source>
        <strain evidence="1">3651</strain>
        <tissue evidence="1">Leaf</tissue>
    </source>
</reference>
<organism evidence="1 2">
    <name type="scientific">Sesamum alatum</name>
    <dbReference type="NCBI Taxonomy" id="300844"/>
    <lineage>
        <taxon>Eukaryota</taxon>
        <taxon>Viridiplantae</taxon>
        <taxon>Streptophyta</taxon>
        <taxon>Embryophyta</taxon>
        <taxon>Tracheophyta</taxon>
        <taxon>Spermatophyta</taxon>
        <taxon>Magnoliopsida</taxon>
        <taxon>eudicotyledons</taxon>
        <taxon>Gunneridae</taxon>
        <taxon>Pentapetalae</taxon>
        <taxon>asterids</taxon>
        <taxon>lamiids</taxon>
        <taxon>Lamiales</taxon>
        <taxon>Pedaliaceae</taxon>
        <taxon>Sesamum</taxon>
    </lineage>
</organism>
<keyword evidence="2" id="KW-1185">Reference proteome</keyword>
<evidence type="ECO:0000313" key="1">
    <source>
        <dbReference type="EMBL" id="KAK4423668.1"/>
    </source>
</evidence>
<dbReference type="EMBL" id="JACGWO010000007">
    <property type="protein sequence ID" value="KAK4423668.1"/>
    <property type="molecule type" value="Genomic_DNA"/>
</dbReference>
<dbReference type="AlphaFoldDB" id="A0AAE1Y4T8"/>
<protein>
    <submittedName>
        <fullName evidence="1">Uncharacterized protein</fullName>
    </submittedName>
</protein>
<accession>A0AAE1Y4T8</accession>